<dbReference type="EMBL" id="CAJNOJ010000165">
    <property type="protein sequence ID" value="CAF1228851.1"/>
    <property type="molecule type" value="Genomic_DNA"/>
</dbReference>
<reference evidence="2" key="1">
    <citation type="submission" date="2021-02" db="EMBL/GenBank/DDBJ databases">
        <authorList>
            <person name="Nowell W R."/>
        </authorList>
    </citation>
    <scope>NUCLEOTIDE SEQUENCE</scope>
</reference>
<evidence type="ECO:0000313" key="4">
    <source>
        <dbReference type="Proteomes" id="UP000663852"/>
    </source>
</evidence>
<dbReference type="EMBL" id="CAJNOR010001838">
    <property type="protein sequence ID" value="CAF1207651.1"/>
    <property type="molecule type" value="Genomic_DNA"/>
</dbReference>
<gene>
    <name evidence="2" type="ORF">EDS130_LOCUS26821</name>
    <name evidence="1" type="ORF">XAT740_LOCUS24016</name>
</gene>
<evidence type="ECO:0000313" key="1">
    <source>
        <dbReference type="EMBL" id="CAF1207651.1"/>
    </source>
</evidence>
<keyword evidence="3" id="KW-1185">Reference proteome</keyword>
<evidence type="ECO:0000313" key="3">
    <source>
        <dbReference type="Proteomes" id="UP000663828"/>
    </source>
</evidence>
<dbReference type="OrthoDB" id="10003056at2759"/>
<dbReference type="Proteomes" id="UP000663852">
    <property type="component" value="Unassembled WGS sequence"/>
</dbReference>
<evidence type="ECO:0000313" key="2">
    <source>
        <dbReference type="EMBL" id="CAF1228851.1"/>
    </source>
</evidence>
<name>A0A814YGL2_ADIRI</name>
<accession>A0A814YGL2</accession>
<protein>
    <submittedName>
        <fullName evidence="2">Uncharacterized protein</fullName>
    </submittedName>
</protein>
<comment type="caution">
    <text evidence="2">The sequence shown here is derived from an EMBL/GenBank/DDBJ whole genome shotgun (WGS) entry which is preliminary data.</text>
</comment>
<dbReference type="Proteomes" id="UP000663828">
    <property type="component" value="Unassembled WGS sequence"/>
</dbReference>
<dbReference type="AlphaFoldDB" id="A0A814YGL2"/>
<proteinExistence type="predicted"/>
<sequence>MSSNIRSYSNPIYDIIDQSNLSFSRPLIIDIEPTCSYSNTNTTQIPLLLLANCLPPPSSLNQHNYVNQRIGGDERNFDPLYAKPRKRCVTLQDDPVIIPPKTSRFSLNSIQPERAQLVSTTLPVATVLSSLEPIDEIDQFIAREIDRVERVKLRRRQTKSTTTTIVKPIEKPPPAFSNPNYIEIPILNDEKEKNLSTSILV</sequence>
<organism evidence="2 4">
    <name type="scientific">Adineta ricciae</name>
    <name type="common">Rotifer</name>
    <dbReference type="NCBI Taxonomy" id="249248"/>
    <lineage>
        <taxon>Eukaryota</taxon>
        <taxon>Metazoa</taxon>
        <taxon>Spiralia</taxon>
        <taxon>Gnathifera</taxon>
        <taxon>Rotifera</taxon>
        <taxon>Eurotatoria</taxon>
        <taxon>Bdelloidea</taxon>
        <taxon>Adinetida</taxon>
        <taxon>Adinetidae</taxon>
        <taxon>Adineta</taxon>
    </lineage>
</organism>